<protein>
    <recommendedName>
        <fullName evidence="4">Secreted protein</fullName>
    </recommendedName>
</protein>
<feature type="chain" id="PRO_5042252742" description="Secreted protein" evidence="1">
    <location>
        <begin position="16"/>
        <end position="125"/>
    </location>
</feature>
<keyword evidence="1" id="KW-0732">Signal</keyword>
<keyword evidence="3" id="KW-1185">Reference proteome</keyword>
<organism evidence="2 3">
    <name type="scientific">Quillaja saponaria</name>
    <name type="common">Soap bark tree</name>
    <dbReference type="NCBI Taxonomy" id="32244"/>
    <lineage>
        <taxon>Eukaryota</taxon>
        <taxon>Viridiplantae</taxon>
        <taxon>Streptophyta</taxon>
        <taxon>Embryophyta</taxon>
        <taxon>Tracheophyta</taxon>
        <taxon>Spermatophyta</taxon>
        <taxon>Magnoliopsida</taxon>
        <taxon>eudicotyledons</taxon>
        <taxon>Gunneridae</taxon>
        <taxon>Pentapetalae</taxon>
        <taxon>rosids</taxon>
        <taxon>fabids</taxon>
        <taxon>Fabales</taxon>
        <taxon>Quillajaceae</taxon>
        <taxon>Quillaja</taxon>
    </lineage>
</organism>
<dbReference type="Proteomes" id="UP001163823">
    <property type="component" value="Chromosome 12"/>
</dbReference>
<gene>
    <name evidence="2" type="ORF">O6P43_030185</name>
</gene>
<accession>A0AAD7L3J8</accession>
<evidence type="ECO:0000313" key="2">
    <source>
        <dbReference type="EMBL" id="KAJ7949900.1"/>
    </source>
</evidence>
<dbReference type="AlphaFoldDB" id="A0AAD7L3J8"/>
<dbReference type="KEGG" id="qsa:O6P43_030185"/>
<evidence type="ECO:0008006" key="4">
    <source>
        <dbReference type="Google" id="ProtNLM"/>
    </source>
</evidence>
<reference evidence="2" key="1">
    <citation type="journal article" date="2023" name="Science">
        <title>Elucidation of the pathway for biosynthesis of saponin adjuvants from the soapbark tree.</title>
        <authorList>
            <person name="Reed J."/>
            <person name="Orme A."/>
            <person name="El-Demerdash A."/>
            <person name="Owen C."/>
            <person name="Martin L.B.B."/>
            <person name="Misra R.C."/>
            <person name="Kikuchi S."/>
            <person name="Rejzek M."/>
            <person name="Martin A.C."/>
            <person name="Harkess A."/>
            <person name="Leebens-Mack J."/>
            <person name="Louveau T."/>
            <person name="Stephenson M.J."/>
            <person name="Osbourn A."/>
        </authorList>
    </citation>
    <scope>NUCLEOTIDE SEQUENCE</scope>
    <source>
        <strain evidence="2">S10</strain>
    </source>
</reference>
<evidence type="ECO:0000256" key="1">
    <source>
        <dbReference type="SAM" id="SignalP"/>
    </source>
</evidence>
<dbReference type="EMBL" id="JARAOO010000012">
    <property type="protein sequence ID" value="KAJ7949900.1"/>
    <property type="molecule type" value="Genomic_DNA"/>
</dbReference>
<name>A0AAD7L3J8_QUISA</name>
<sequence>MVRLVGLFLVNVMACEWCFFRTRSQATCSHTELHARSTTHRGTEGRHGLGCKLPVPVLATCMTEFQTLDHPSPADARLGQSVDQRVVLVFLSARSTLREVWPAPTRFALKHSTRFTDEGSIYTLS</sequence>
<proteinExistence type="predicted"/>
<evidence type="ECO:0000313" key="3">
    <source>
        <dbReference type="Proteomes" id="UP001163823"/>
    </source>
</evidence>
<feature type="signal peptide" evidence="1">
    <location>
        <begin position="1"/>
        <end position="15"/>
    </location>
</feature>
<comment type="caution">
    <text evidence="2">The sequence shown here is derived from an EMBL/GenBank/DDBJ whole genome shotgun (WGS) entry which is preliminary data.</text>
</comment>